<feature type="compositionally biased region" description="Basic residues" evidence="1">
    <location>
        <begin position="26"/>
        <end position="38"/>
    </location>
</feature>
<dbReference type="EMBL" id="JBANRG010000066">
    <property type="protein sequence ID" value="KAK7440819.1"/>
    <property type="molecule type" value="Genomic_DNA"/>
</dbReference>
<name>A0ABR1IWS6_9AGAR</name>
<feature type="compositionally biased region" description="Acidic residues" evidence="1">
    <location>
        <begin position="97"/>
        <end position="109"/>
    </location>
</feature>
<dbReference type="Pfam" id="PF20414">
    <property type="entry name" value="DUF6698"/>
    <property type="match status" value="1"/>
</dbReference>
<sequence length="807" mass="89005">MQKRKETRGRISAAASAIIGPEKSQKKSKKSKKAKKNKTLPAVEDLFNDNDGVDNGRAVQDTPSEVAITGRSQESSKKRKHNNVNSSSRKKKKANDSQEEIDSGDDEYESSISEMRAGRWYARATDCWASPLSVLLAGLGDDDEESNVSHGNKAKATSHTYVLLLDANDTNFEDLRALFVENNDMDMAVDINAIKQYATKMQNHVNRARSDDTSKLKKDLDKLLAMPGSDRIKVWSKSLMGWNDPATARLLCPLDDLEDFDYDDQGYMDSVLNGNCKHWSEWSTFLYDTNFHDPDEPSSGLFQSDLLVRVFNHIFNSSGVEKLTVTKGKPSVSQIHRMKSVTGRHIAYTAIQTYFLLSAVPQWSEVIHGFDLKEFYYGVVEYFEKKRRGSKRILTWEVFKASGKIKTMQTAALNTSLYSRLMEESDSSESEVESAQRGKPTKASTKQRSTGSSLSGLDSDRRSHALNPTQDRRSVAQDSTRDHHSSTPSSGRHSGAPPSAQDHRSSTPSSSRHSGAPCSTQDHRSSAPNSAPHSVRFSSIQEPGRRLAVPGSDQVYRSSTPASGHRSVELSAASASAQDHRSSTPDSTRSRRFTQDDHLSSGRRSTIPTGEVYPSGHHPITPDIAQDRRSHDHDSLHSTQGRYSSGADPTQDDHFLSGPRSAVPDHHSSASSSGRHSTTPDTAQVHSPTADSTHSRRSSDLAQDTRTSYRRLQGHGSVNGDEEDIDMEDVERVGDDRREMDQGYGQESDADGDTDPDALVIPASKDNPKSSRQPLPRGVKKLPAFNGENKTTTKVKVKGKGSKKMKG</sequence>
<feature type="compositionally biased region" description="Basic and acidic residues" evidence="1">
    <location>
        <begin position="625"/>
        <end position="636"/>
    </location>
</feature>
<dbReference type="InterPro" id="IPR046521">
    <property type="entry name" value="DUF6698"/>
</dbReference>
<feature type="compositionally biased region" description="Basic residues" evidence="1">
    <location>
        <begin position="77"/>
        <end position="93"/>
    </location>
</feature>
<evidence type="ECO:0000313" key="2">
    <source>
        <dbReference type="EMBL" id="KAK7440819.1"/>
    </source>
</evidence>
<feature type="region of interest" description="Disordered" evidence="1">
    <location>
        <begin position="1"/>
        <end position="109"/>
    </location>
</feature>
<dbReference type="Proteomes" id="UP001498398">
    <property type="component" value="Unassembled WGS sequence"/>
</dbReference>
<protein>
    <submittedName>
        <fullName evidence="2">Uncharacterized protein</fullName>
    </submittedName>
</protein>
<comment type="caution">
    <text evidence="2">The sequence shown here is derived from an EMBL/GenBank/DDBJ whole genome shotgun (WGS) entry which is preliminary data.</text>
</comment>
<accession>A0ABR1IWS6</accession>
<evidence type="ECO:0000256" key="1">
    <source>
        <dbReference type="SAM" id="MobiDB-lite"/>
    </source>
</evidence>
<reference evidence="2 3" key="1">
    <citation type="submission" date="2024-01" db="EMBL/GenBank/DDBJ databases">
        <title>A draft genome for the cacao thread blight pathogen Marasmiellus scandens.</title>
        <authorList>
            <person name="Baruah I.K."/>
            <person name="Leung J."/>
            <person name="Bukari Y."/>
            <person name="Amoako-Attah I."/>
            <person name="Meinhardt L.W."/>
            <person name="Bailey B.A."/>
            <person name="Cohen S.P."/>
        </authorList>
    </citation>
    <scope>NUCLEOTIDE SEQUENCE [LARGE SCALE GENOMIC DNA]</scope>
    <source>
        <strain evidence="2 3">GH-19</strain>
    </source>
</reference>
<proteinExistence type="predicted"/>
<keyword evidence="3" id="KW-1185">Reference proteome</keyword>
<evidence type="ECO:0000313" key="3">
    <source>
        <dbReference type="Proteomes" id="UP001498398"/>
    </source>
</evidence>
<feature type="compositionally biased region" description="Basic residues" evidence="1">
    <location>
        <begin position="793"/>
        <end position="807"/>
    </location>
</feature>
<organism evidence="2 3">
    <name type="scientific">Marasmiellus scandens</name>
    <dbReference type="NCBI Taxonomy" id="2682957"/>
    <lineage>
        <taxon>Eukaryota</taxon>
        <taxon>Fungi</taxon>
        <taxon>Dikarya</taxon>
        <taxon>Basidiomycota</taxon>
        <taxon>Agaricomycotina</taxon>
        <taxon>Agaricomycetes</taxon>
        <taxon>Agaricomycetidae</taxon>
        <taxon>Agaricales</taxon>
        <taxon>Marasmiineae</taxon>
        <taxon>Omphalotaceae</taxon>
        <taxon>Marasmiellus</taxon>
    </lineage>
</organism>
<feature type="compositionally biased region" description="Acidic residues" evidence="1">
    <location>
        <begin position="720"/>
        <end position="729"/>
    </location>
</feature>
<feature type="region of interest" description="Disordered" evidence="1">
    <location>
        <begin position="424"/>
        <end position="807"/>
    </location>
</feature>
<feature type="compositionally biased region" description="Basic and acidic residues" evidence="1">
    <location>
        <begin position="470"/>
        <end position="485"/>
    </location>
</feature>
<gene>
    <name evidence="2" type="ORF">VKT23_016897</name>
</gene>
<feature type="compositionally biased region" description="Polar residues" evidence="1">
    <location>
        <begin position="526"/>
        <end position="541"/>
    </location>
</feature>
<feature type="compositionally biased region" description="Basic and acidic residues" evidence="1">
    <location>
        <begin position="730"/>
        <end position="741"/>
    </location>
</feature>
<feature type="compositionally biased region" description="Polar residues" evidence="1">
    <location>
        <begin position="679"/>
        <end position="692"/>
    </location>
</feature>